<accession>U9TQP2</accession>
<sequence>MFVTATQTSSILGISLCTFHRWHHNRKIAAFVHRVMLSIMIIITKKNSGIQNTSTDKLIRISMTIFCYNIYKCIWIENIGGRGRSRARIIAYRLNLRNAHMNIQYHLSSYPPIRPAIRLEIT</sequence>
<dbReference type="EMBL" id="KI287081">
    <property type="protein sequence ID" value="ESA10465.1"/>
    <property type="molecule type" value="Genomic_DNA"/>
</dbReference>
<dbReference type="HOGENOM" id="CLU_2027951_0_0_1"/>
<name>U9TQP2_RHIID</name>
<proteinExistence type="predicted"/>
<gene>
    <name evidence="1" type="ORF">GLOINDRAFT_84664</name>
</gene>
<dbReference type="AlphaFoldDB" id="U9TQP2"/>
<protein>
    <submittedName>
        <fullName evidence="1">Uncharacterized protein</fullName>
    </submittedName>
</protein>
<reference evidence="1" key="1">
    <citation type="submission" date="2013-07" db="EMBL/GenBank/DDBJ databases">
        <title>The genome of an arbuscular mycorrhizal fungus provides insights into the evolution of the oldest plant symbiosis.</title>
        <authorList>
            <consortium name="DOE Joint Genome Institute"/>
            <person name="Tisserant E."/>
            <person name="Malbreil M."/>
            <person name="Kuo A."/>
            <person name="Kohler A."/>
            <person name="Symeonidi A."/>
            <person name="Balestrini R."/>
            <person name="Charron P."/>
            <person name="Duensing N."/>
            <person name="Frei-dit-Frey N."/>
            <person name="Gianinazzi-Pearson V."/>
            <person name="Gilbert B."/>
            <person name="Handa Y."/>
            <person name="Hijri M."/>
            <person name="Kaul R."/>
            <person name="Kawaguchi M."/>
            <person name="Krajinski F."/>
            <person name="Lammers P."/>
            <person name="Lapierre D."/>
            <person name="Masclaux F.G."/>
            <person name="Murat C."/>
            <person name="Morin E."/>
            <person name="Ndikumana S."/>
            <person name="Pagni M."/>
            <person name="Petitpierre D."/>
            <person name="Requena N."/>
            <person name="Rosikiewicz P."/>
            <person name="Riley R."/>
            <person name="Saito K."/>
            <person name="San Clemente H."/>
            <person name="Shapiro H."/>
            <person name="van Tuinen D."/>
            <person name="Becard G."/>
            <person name="Bonfante P."/>
            <person name="Paszkowski U."/>
            <person name="Shachar-Hill Y."/>
            <person name="Young J.P."/>
            <person name="Sanders I.R."/>
            <person name="Henrissat B."/>
            <person name="Rensing S.A."/>
            <person name="Grigoriev I.V."/>
            <person name="Corradi N."/>
            <person name="Roux C."/>
            <person name="Martin F."/>
        </authorList>
    </citation>
    <scope>NUCLEOTIDE SEQUENCE</scope>
    <source>
        <strain evidence="1">DAOM 197198</strain>
    </source>
</reference>
<organism evidence="1">
    <name type="scientific">Rhizophagus irregularis (strain DAOM 181602 / DAOM 197198 / MUCL 43194)</name>
    <name type="common">Arbuscular mycorrhizal fungus</name>
    <name type="synonym">Glomus intraradices</name>
    <dbReference type="NCBI Taxonomy" id="747089"/>
    <lineage>
        <taxon>Eukaryota</taxon>
        <taxon>Fungi</taxon>
        <taxon>Fungi incertae sedis</taxon>
        <taxon>Mucoromycota</taxon>
        <taxon>Glomeromycotina</taxon>
        <taxon>Glomeromycetes</taxon>
        <taxon>Glomerales</taxon>
        <taxon>Glomeraceae</taxon>
        <taxon>Rhizophagus</taxon>
    </lineage>
</organism>
<evidence type="ECO:0000313" key="1">
    <source>
        <dbReference type="EMBL" id="ESA10465.1"/>
    </source>
</evidence>